<dbReference type="EMBL" id="NDYC01000019">
    <property type="protein sequence ID" value="OXZ27656.1"/>
    <property type="molecule type" value="Genomic_DNA"/>
</dbReference>
<comment type="subunit">
    <text evidence="3 11">Monomer.</text>
</comment>
<evidence type="ECO:0000259" key="14">
    <source>
        <dbReference type="SMART" id="SM01016"/>
    </source>
</evidence>
<dbReference type="Pfam" id="PF00750">
    <property type="entry name" value="tRNA-synt_1d"/>
    <property type="match status" value="1"/>
</dbReference>
<comment type="caution">
    <text evidence="15">The sequence shown here is derived from an EMBL/GenBank/DDBJ whole genome shotgun (WGS) entry which is preliminary data.</text>
</comment>
<keyword evidence="8 11" id="KW-0648">Protein biosynthesis</keyword>
<dbReference type="SMART" id="SM01016">
    <property type="entry name" value="Arg_tRNA_synt_N"/>
    <property type="match status" value="1"/>
</dbReference>
<dbReference type="CDD" id="cd07956">
    <property type="entry name" value="Anticodon_Ia_Arg"/>
    <property type="match status" value="1"/>
</dbReference>
<dbReference type="Gene3D" id="3.40.50.620">
    <property type="entry name" value="HUPs"/>
    <property type="match status" value="1"/>
</dbReference>
<evidence type="ECO:0000256" key="12">
    <source>
        <dbReference type="RuleBase" id="RU363038"/>
    </source>
</evidence>
<accession>A0A233V5I3</accession>
<dbReference type="InterPro" id="IPR005148">
    <property type="entry name" value="Arg-tRNA-synth_N"/>
</dbReference>
<comment type="caution">
    <text evidence="11">Lacks conserved residue(s) required for the propagation of feature annotation.</text>
</comment>
<evidence type="ECO:0000256" key="8">
    <source>
        <dbReference type="ARBA" id="ARBA00022917"/>
    </source>
</evidence>
<dbReference type="PANTHER" id="PTHR11956:SF5">
    <property type="entry name" value="ARGININE--TRNA LIGASE, CYTOPLASMIC"/>
    <property type="match status" value="1"/>
</dbReference>
<evidence type="ECO:0000313" key="15">
    <source>
        <dbReference type="EMBL" id="OXZ27656.1"/>
    </source>
</evidence>
<dbReference type="InterPro" id="IPR035684">
    <property type="entry name" value="ArgRS_core"/>
</dbReference>
<dbReference type="Pfam" id="PF03485">
    <property type="entry name" value="Arg_tRNA_synt_N"/>
    <property type="match status" value="1"/>
</dbReference>
<evidence type="ECO:0000256" key="1">
    <source>
        <dbReference type="ARBA" id="ARBA00004496"/>
    </source>
</evidence>
<comment type="catalytic activity">
    <reaction evidence="10 11">
        <text>tRNA(Arg) + L-arginine + ATP = L-arginyl-tRNA(Arg) + AMP + diphosphate</text>
        <dbReference type="Rhea" id="RHEA:20301"/>
        <dbReference type="Rhea" id="RHEA-COMP:9658"/>
        <dbReference type="Rhea" id="RHEA-COMP:9673"/>
        <dbReference type="ChEBI" id="CHEBI:30616"/>
        <dbReference type="ChEBI" id="CHEBI:32682"/>
        <dbReference type="ChEBI" id="CHEBI:33019"/>
        <dbReference type="ChEBI" id="CHEBI:78442"/>
        <dbReference type="ChEBI" id="CHEBI:78513"/>
        <dbReference type="ChEBI" id="CHEBI:456215"/>
        <dbReference type="EC" id="6.1.1.19"/>
    </reaction>
</comment>
<keyword evidence="4 11" id="KW-0963">Cytoplasm</keyword>
<protein>
    <recommendedName>
        <fullName evidence="11">Arginine--tRNA ligase</fullName>
        <ecNumber evidence="11">6.1.1.19</ecNumber>
    </recommendedName>
    <alternativeName>
        <fullName evidence="11">Arginyl-tRNA synthetase</fullName>
        <shortName evidence="11">ArgRS</shortName>
    </alternativeName>
</protein>
<dbReference type="FunFam" id="3.40.50.620:FF:000116">
    <property type="entry name" value="Arginine--tRNA ligase"/>
    <property type="match status" value="1"/>
</dbReference>
<sequence length="564" mass="64907">MINFKEEVKQIILGFDTGLTEEEISDLIEIPPNSDMGDYAFPVFKLAKTFRKAPNLIAEELAKKEFSNENIKKIANVGPYVNFFVDNSKLVESVLTEAVKDDFGSSHIGVGKNVVFDFSSTNIAKPFHIGHLRSTVIGNAIRNIMKYQGFNTTGVNYIGDYGTQFGMMISAYLKWGDEDKINADPIKELLNLYVKYNKIAKEDETYMDEARDWFDKLEKKDPTAVKLWSWFREISLKEFQRVYDLLGVEFDNFNGESFHSQFIGDALEAIDKKNLLEESDGAMIINLDDENLPPVLIKKSNGSSTYLTRDIATAMYRKKTYDFYKNVYVVASQQKLHFEQLRAVLKKMGFDWWNDCEHVSFGMVSMKDGSMKTREGKVIFLEDVLNRAIDKTKSIIEERNPNLENKEEVAKQVGVGAVIFQDLFNNRIKDYTFDWDQVLNFDGETGPYTQYTFARSCSILDKGEFELKDNSKFDLLVDDTEIDIVKHLSKFEEVLLNATEKYEPSLLTRYTVELAKLFNKFYANCPINTVEDELKYQRLYLTYSVNKCLKLSLSLLGIEAPVRM</sequence>
<dbReference type="GO" id="GO:0005737">
    <property type="term" value="C:cytoplasm"/>
    <property type="evidence" value="ECO:0007669"/>
    <property type="project" value="UniProtKB-SubCell"/>
</dbReference>
<proteinExistence type="inferred from homology"/>
<dbReference type="GO" id="GO:0004814">
    <property type="term" value="F:arginine-tRNA ligase activity"/>
    <property type="evidence" value="ECO:0007669"/>
    <property type="project" value="UniProtKB-UniRule"/>
</dbReference>
<evidence type="ECO:0000256" key="3">
    <source>
        <dbReference type="ARBA" id="ARBA00011245"/>
    </source>
</evidence>
<evidence type="ECO:0000313" key="16">
    <source>
        <dbReference type="Proteomes" id="UP000215413"/>
    </source>
</evidence>
<dbReference type="CDD" id="cd00671">
    <property type="entry name" value="ArgRS_core"/>
    <property type="match status" value="1"/>
</dbReference>
<comment type="subcellular location">
    <subcellularLocation>
        <location evidence="1 11">Cytoplasm</location>
    </subcellularLocation>
</comment>
<keyword evidence="5 11" id="KW-0436">Ligase</keyword>
<dbReference type="AlphaFoldDB" id="A0A233V5I3"/>
<dbReference type="InterPro" id="IPR008909">
    <property type="entry name" value="DALR_anticod-bd"/>
</dbReference>
<evidence type="ECO:0000256" key="10">
    <source>
        <dbReference type="ARBA" id="ARBA00049339"/>
    </source>
</evidence>
<comment type="similarity">
    <text evidence="2 11 12">Belongs to the class-I aminoacyl-tRNA synthetase family.</text>
</comment>
<dbReference type="InterPro" id="IPR036695">
    <property type="entry name" value="Arg-tRNA-synth_N_sf"/>
</dbReference>
<evidence type="ECO:0000256" key="9">
    <source>
        <dbReference type="ARBA" id="ARBA00023146"/>
    </source>
</evidence>
<dbReference type="SUPFAM" id="SSF52374">
    <property type="entry name" value="Nucleotidylyl transferase"/>
    <property type="match status" value="1"/>
</dbReference>
<evidence type="ECO:0000256" key="7">
    <source>
        <dbReference type="ARBA" id="ARBA00022840"/>
    </source>
</evidence>
<dbReference type="Pfam" id="PF05746">
    <property type="entry name" value="DALR_1"/>
    <property type="match status" value="1"/>
</dbReference>
<evidence type="ECO:0000256" key="6">
    <source>
        <dbReference type="ARBA" id="ARBA00022741"/>
    </source>
</evidence>
<reference evidence="16" key="1">
    <citation type="submission" date="2017-04" db="EMBL/GenBank/DDBJ databases">
        <title>Finegoldia magna isolated from orthopedic joint implant-associated infections.</title>
        <authorList>
            <person name="Bjorklund S."/>
            <person name="Bruggemann H."/>
            <person name="Jensen A."/>
            <person name="Hellmark B."/>
            <person name="Soderquist B."/>
        </authorList>
    </citation>
    <scope>NUCLEOTIDE SEQUENCE [LARGE SCALE GENOMIC DNA]</scope>
    <source>
        <strain evidence="16">CCUG 54800</strain>
    </source>
</reference>
<keyword evidence="6 11" id="KW-0547">Nucleotide-binding</keyword>
<feature type="domain" description="Arginyl tRNA synthetase N-terminal" evidence="14">
    <location>
        <begin position="2"/>
        <end position="85"/>
    </location>
</feature>
<dbReference type="InterPro" id="IPR009080">
    <property type="entry name" value="tRNAsynth_Ia_anticodon-bd"/>
</dbReference>
<evidence type="ECO:0000259" key="13">
    <source>
        <dbReference type="SMART" id="SM00836"/>
    </source>
</evidence>
<evidence type="ECO:0000256" key="2">
    <source>
        <dbReference type="ARBA" id="ARBA00005594"/>
    </source>
</evidence>
<evidence type="ECO:0000256" key="4">
    <source>
        <dbReference type="ARBA" id="ARBA00022490"/>
    </source>
</evidence>
<dbReference type="EC" id="6.1.1.19" evidence="11"/>
<dbReference type="GO" id="GO:0006420">
    <property type="term" value="P:arginyl-tRNA aminoacylation"/>
    <property type="evidence" value="ECO:0007669"/>
    <property type="project" value="UniProtKB-UniRule"/>
</dbReference>
<feature type="domain" description="DALR anticodon binding" evidence="13">
    <location>
        <begin position="449"/>
        <end position="564"/>
    </location>
</feature>
<name>A0A233V5I3_FINMA</name>
<dbReference type="NCBIfam" id="TIGR00456">
    <property type="entry name" value="argS"/>
    <property type="match status" value="1"/>
</dbReference>
<dbReference type="PANTHER" id="PTHR11956">
    <property type="entry name" value="ARGINYL-TRNA SYNTHETASE"/>
    <property type="match status" value="1"/>
</dbReference>
<dbReference type="FunFam" id="1.10.730.10:FF:000006">
    <property type="entry name" value="Arginyl-tRNA synthetase 2, mitochondrial"/>
    <property type="match status" value="1"/>
</dbReference>
<evidence type="ECO:0000256" key="11">
    <source>
        <dbReference type="HAMAP-Rule" id="MF_00123"/>
    </source>
</evidence>
<gene>
    <name evidence="11" type="primary">argS</name>
    <name evidence="15" type="ORF">B9N49_04830</name>
</gene>
<dbReference type="RefSeq" id="WP_094205765.1">
    <property type="nucleotide sequence ID" value="NZ_NDYC01000019.1"/>
</dbReference>
<dbReference type="Gene3D" id="1.10.730.10">
    <property type="entry name" value="Isoleucyl-tRNA Synthetase, Domain 1"/>
    <property type="match status" value="1"/>
</dbReference>
<dbReference type="Proteomes" id="UP000215413">
    <property type="component" value="Unassembled WGS sequence"/>
</dbReference>
<dbReference type="GO" id="GO:0005524">
    <property type="term" value="F:ATP binding"/>
    <property type="evidence" value="ECO:0007669"/>
    <property type="project" value="UniProtKB-UniRule"/>
</dbReference>
<dbReference type="SMART" id="SM00836">
    <property type="entry name" value="DALR_1"/>
    <property type="match status" value="1"/>
</dbReference>
<dbReference type="HAMAP" id="MF_00123">
    <property type="entry name" value="Arg_tRNA_synth"/>
    <property type="match status" value="1"/>
</dbReference>
<dbReference type="Gene3D" id="3.30.1360.70">
    <property type="entry name" value="Arginyl tRNA synthetase N-terminal domain"/>
    <property type="match status" value="1"/>
</dbReference>
<dbReference type="PRINTS" id="PR01038">
    <property type="entry name" value="TRNASYNTHARG"/>
</dbReference>
<keyword evidence="7 11" id="KW-0067">ATP-binding</keyword>
<dbReference type="SUPFAM" id="SSF55190">
    <property type="entry name" value="Arginyl-tRNA synthetase (ArgRS), N-terminal 'additional' domain"/>
    <property type="match status" value="1"/>
</dbReference>
<keyword evidence="9 11" id="KW-0030">Aminoacyl-tRNA synthetase</keyword>
<dbReference type="SUPFAM" id="SSF47323">
    <property type="entry name" value="Anticodon-binding domain of a subclass of class I aminoacyl-tRNA synthetases"/>
    <property type="match status" value="1"/>
</dbReference>
<dbReference type="InterPro" id="IPR014729">
    <property type="entry name" value="Rossmann-like_a/b/a_fold"/>
</dbReference>
<organism evidence="15 16">
    <name type="scientific">Finegoldia magna</name>
    <name type="common">Peptostreptococcus magnus</name>
    <dbReference type="NCBI Taxonomy" id="1260"/>
    <lineage>
        <taxon>Bacteria</taxon>
        <taxon>Bacillati</taxon>
        <taxon>Bacillota</taxon>
        <taxon>Tissierellia</taxon>
        <taxon>Tissierellales</taxon>
        <taxon>Peptoniphilaceae</taxon>
        <taxon>Finegoldia</taxon>
    </lineage>
</organism>
<dbReference type="InterPro" id="IPR001278">
    <property type="entry name" value="Arg-tRNA-ligase"/>
</dbReference>
<evidence type="ECO:0000256" key="5">
    <source>
        <dbReference type="ARBA" id="ARBA00022598"/>
    </source>
</evidence>